<reference evidence="3" key="1">
    <citation type="submission" date="2015-08" db="UniProtKB">
        <authorList>
            <consortium name="WormBaseParasite"/>
        </authorList>
    </citation>
    <scope>IDENTIFICATION</scope>
</reference>
<dbReference type="WBParaSite" id="SSTP_0000881300.1">
    <property type="protein sequence ID" value="SSTP_0000881300.1"/>
    <property type="gene ID" value="SSTP_0000881300"/>
</dbReference>
<dbReference type="InterPro" id="IPR029058">
    <property type="entry name" value="AB_hydrolase_fold"/>
</dbReference>
<dbReference type="Gene3D" id="3.40.50.1820">
    <property type="entry name" value="alpha/beta hydrolase"/>
    <property type="match status" value="1"/>
</dbReference>
<organism evidence="3">
    <name type="scientific">Strongyloides stercoralis</name>
    <name type="common">Threadworm</name>
    <dbReference type="NCBI Taxonomy" id="6248"/>
    <lineage>
        <taxon>Eukaryota</taxon>
        <taxon>Metazoa</taxon>
        <taxon>Ecdysozoa</taxon>
        <taxon>Nematoda</taxon>
        <taxon>Chromadorea</taxon>
        <taxon>Rhabditida</taxon>
        <taxon>Tylenchina</taxon>
        <taxon>Panagrolaimomorpha</taxon>
        <taxon>Strongyloidoidea</taxon>
        <taxon>Strongyloididae</taxon>
        <taxon>Strongyloides</taxon>
    </lineage>
</organism>
<dbReference type="GO" id="GO:0016042">
    <property type="term" value="P:lipid catabolic process"/>
    <property type="evidence" value="ECO:0007669"/>
    <property type="project" value="InterPro"/>
</dbReference>
<protein>
    <submittedName>
        <fullName evidence="3 4">Lipase</fullName>
    </submittedName>
</protein>
<evidence type="ECO:0000313" key="3">
    <source>
        <dbReference type="WBParaSite" id="SSTP_0000881300.1"/>
    </source>
</evidence>
<dbReference type="Pfam" id="PF01674">
    <property type="entry name" value="Lipase_2"/>
    <property type="match status" value="1"/>
</dbReference>
<accession>A0A0K0EH56</accession>
<dbReference type="InterPro" id="IPR002918">
    <property type="entry name" value="Lipase_EstA/Esterase_EstB"/>
</dbReference>
<evidence type="ECO:0000313" key="4">
    <source>
        <dbReference type="WBParaSite" id="TCONS_00015969.p1"/>
    </source>
</evidence>
<feature type="chain" id="PRO_5005328286" evidence="1">
    <location>
        <begin position="20"/>
        <end position="303"/>
    </location>
</feature>
<dbReference type="Proteomes" id="UP000035681">
    <property type="component" value="Unplaced"/>
</dbReference>
<dbReference type="SUPFAM" id="SSF53474">
    <property type="entry name" value="alpha/beta-Hydrolases"/>
    <property type="match status" value="1"/>
</dbReference>
<proteinExistence type="predicted"/>
<feature type="signal peptide" evidence="1">
    <location>
        <begin position="1"/>
        <end position="19"/>
    </location>
</feature>
<name>A0A0K0EH56_STRER</name>
<dbReference type="GO" id="GO:0016298">
    <property type="term" value="F:lipase activity"/>
    <property type="evidence" value="ECO:0007669"/>
    <property type="project" value="TreeGrafter"/>
</dbReference>
<keyword evidence="2" id="KW-1185">Reference proteome</keyword>
<dbReference type="PANTHER" id="PTHR32015:SF5">
    <property type="entry name" value="LIPASE RELATED"/>
    <property type="match status" value="1"/>
</dbReference>
<keyword evidence="1" id="KW-0732">Signal</keyword>
<dbReference type="PANTHER" id="PTHR32015">
    <property type="entry name" value="FASTING INDUCED LIPASE"/>
    <property type="match status" value="1"/>
</dbReference>
<evidence type="ECO:0000256" key="1">
    <source>
        <dbReference type="SAM" id="SignalP"/>
    </source>
</evidence>
<evidence type="ECO:0000313" key="2">
    <source>
        <dbReference type="Proteomes" id="UP000035681"/>
    </source>
</evidence>
<dbReference type="WBParaSite" id="TCONS_00015969.p1">
    <property type="protein sequence ID" value="TCONS_00015969.p1"/>
    <property type="gene ID" value="XLOC_010738"/>
</dbReference>
<sequence>MKNPLLYFIFLLYFNFSYSAFTTDFRNWLSLHFGENIRQSLERLDLGDNGSFGGKINGTEIANKQPVIFVHGVSSTAGDKMKLSANFFKKHGYQSHELYGTTYANGAQNNPLQWAQYHMSCHYVKLVRALIVAVRLYTGRSVDVVSYSLGVPISRKAILGGRCVDSGEDLGHPLTKFVDTFVGVAGPNHGISLQIGVLSLPGCAVSAVPICNQITGLYSGNCPYESSFLQDINSQYKYEGKYIYSIHSKADHVVGYKVCNYITTQIPGQTGEKVYIDKNHDDVYYHSYNIQLKMVRDHFIPQR</sequence>
<dbReference type="AlphaFoldDB" id="A0A0K0EH56"/>